<evidence type="ECO:0000313" key="2">
    <source>
        <dbReference type="EMBL" id="GER34531.1"/>
    </source>
</evidence>
<proteinExistence type="predicted"/>
<dbReference type="PANTHER" id="PTHR33623">
    <property type="entry name" value="OS04G0572500 PROTEIN"/>
    <property type="match status" value="1"/>
</dbReference>
<keyword evidence="3" id="KW-1185">Reference proteome</keyword>
<comment type="caution">
    <text evidence="2">The sequence shown here is derived from an EMBL/GenBank/DDBJ whole genome shotgun (WGS) entry which is preliminary data.</text>
</comment>
<sequence length="457" mass="51498">MDSMLIKKPKALPKPLLLKDYLLDDMSSCSSNGFKSFPRRQCCTSTVRFLVDLDHGSKRRRKFLPNFDKIEAAPRKSPAKSAAIAALRRIFSAVKRLPFASEGPPESKDFRRSTLLPRNLSRKIFERGSFWKRKSSSGREEVGRLKSFDQLMKEDSQPSDVFDSCAVTAAGNGGNEFASGNVVTATTTTCEVDLDLPNDAVVLVKNGDVSTGSTTSSNASSTATDASTKNKQWSVSEDKEQFSPVSVLDCPFDDDDEVSSPYRHRLDCTDETQKKLVKKMKRFGCLEQLEPVSLAKQFESPTKKTVPEIEDEQLDEEEDENRAQQKALNLLNEMENSLLLSPGIKMKADKLLLDFFKEKIINKQKNTHSQNPCGGSSFEKEILDEAENWVNERKPRELFLGWEVERNRAAYVKDMEKSDEWRSFDRENDEVALELEGEVLSSLMNELLVDISSKTTV</sequence>
<reference evidence="3" key="1">
    <citation type="journal article" date="2019" name="Curr. Biol.">
        <title>Genome Sequence of Striga asiatica Provides Insight into the Evolution of Plant Parasitism.</title>
        <authorList>
            <person name="Yoshida S."/>
            <person name="Kim S."/>
            <person name="Wafula E.K."/>
            <person name="Tanskanen J."/>
            <person name="Kim Y.M."/>
            <person name="Honaas L."/>
            <person name="Yang Z."/>
            <person name="Spallek T."/>
            <person name="Conn C.E."/>
            <person name="Ichihashi Y."/>
            <person name="Cheong K."/>
            <person name="Cui S."/>
            <person name="Der J.P."/>
            <person name="Gundlach H."/>
            <person name="Jiao Y."/>
            <person name="Hori C."/>
            <person name="Ishida J.K."/>
            <person name="Kasahara H."/>
            <person name="Kiba T."/>
            <person name="Kim M.S."/>
            <person name="Koo N."/>
            <person name="Laohavisit A."/>
            <person name="Lee Y.H."/>
            <person name="Lumba S."/>
            <person name="McCourt P."/>
            <person name="Mortimer J.C."/>
            <person name="Mutuku J.M."/>
            <person name="Nomura T."/>
            <person name="Sasaki-Sekimoto Y."/>
            <person name="Seto Y."/>
            <person name="Wang Y."/>
            <person name="Wakatake T."/>
            <person name="Sakakibara H."/>
            <person name="Demura T."/>
            <person name="Yamaguchi S."/>
            <person name="Yoneyama K."/>
            <person name="Manabe R.I."/>
            <person name="Nelson D.C."/>
            <person name="Schulman A.H."/>
            <person name="Timko M.P."/>
            <person name="dePamphilis C.W."/>
            <person name="Choi D."/>
            <person name="Shirasu K."/>
        </authorList>
    </citation>
    <scope>NUCLEOTIDE SEQUENCE [LARGE SCALE GENOMIC DNA]</scope>
    <source>
        <strain evidence="3">cv. UVA1</strain>
    </source>
</reference>
<dbReference type="AlphaFoldDB" id="A0A5A7PPJ5"/>
<accession>A0A5A7PPJ5</accession>
<protein>
    <submittedName>
        <fullName evidence="2">CAP (Cysteine-rich secretory proteins)</fullName>
    </submittedName>
</protein>
<feature type="region of interest" description="Disordered" evidence="1">
    <location>
        <begin position="208"/>
        <end position="240"/>
    </location>
</feature>
<organism evidence="2 3">
    <name type="scientific">Striga asiatica</name>
    <name type="common">Asiatic witchweed</name>
    <name type="synonym">Buchnera asiatica</name>
    <dbReference type="NCBI Taxonomy" id="4170"/>
    <lineage>
        <taxon>Eukaryota</taxon>
        <taxon>Viridiplantae</taxon>
        <taxon>Streptophyta</taxon>
        <taxon>Embryophyta</taxon>
        <taxon>Tracheophyta</taxon>
        <taxon>Spermatophyta</taxon>
        <taxon>Magnoliopsida</taxon>
        <taxon>eudicotyledons</taxon>
        <taxon>Gunneridae</taxon>
        <taxon>Pentapetalae</taxon>
        <taxon>asterids</taxon>
        <taxon>lamiids</taxon>
        <taxon>Lamiales</taxon>
        <taxon>Orobanchaceae</taxon>
        <taxon>Buchnereae</taxon>
        <taxon>Striga</taxon>
    </lineage>
</organism>
<evidence type="ECO:0000313" key="3">
    <source>
        <dbReference type="Proteomes" id="UP000325081"/>
    </source>
</evidence>
<name>A0A5A7PPJ5_STRAF</name>
<dbReference type="OrthoDB" id="668456at2759"/>
<feature type="compositionally biased region" description="Acidic residues" evidence="1">
    <location>
        <begin position="308"/>
        <end position="319"/>
    </location>
</feature>
<evidence type="ECO:0000256" key="1">
    <source>
        <dbReference type="SAM" id="MobiDB-lite"/>
    </source>
</evidence>
<dbReference type="Proteomes" id="UP000325081">
    <property type="component" value="Unassembled WGS sequence"/>
</dbReference>
<feature type="compositionally biased region" description="Low complexity" evidence="1">
    <location>
        <begin position="210"/>
        <end position="227"/>
    </location>
</feature>
<dbReference type="PANTHER" id="PTHR33623:SF4">
    <property type="entry name" value="DUF4378 DOMAIN-CONTAINING PROTEIN"/>
    <property type="match status" value="1"/>
</dbReference>
<gene>
    <name evidence="2" type="ORF">STAS_10755</name>
</gene>
<feature type="region of interest" description="Disordered" evidence="1">
    <location>
        <begin position="298"/>
        <end position="319"/>
    </location>
</feature>
<dbReference type="EMBL" id="BKCP01004916">
    <property type="protein sequence ID" value="GER34531.1"/>
    <property type="molecule type" value="Genomic_DNA"/>
</dbReference>